<evidence type="ECO:0000256" key="1">
    <source>
        <dbReference type="SAM" id="MobiDB-lite"/>
    </source>
</evidence>
<name>A0A3S4ETW2_SEROD</name>
<keyword evidence="2" id="KW-0812">Transmembrane</keyword>
<dbReference type="EMBL" id="LR134117">
    <property type="protein sequence ID" value="VDZ56953.1"/>
    <property type="molecule type" value="Genomic_DNA"/>
</dbReference>
<gene>
    <name evidence="3" type="primary">aaeB_1</name>
    <name evidence="3" type="ORF">NCTC11214_02278</name>
</gene>
<evidence type="ECO:0000313" key="4">
    <source>
        <dbReference type="Proteomes" id="UP000281391"/>
    </source>
</evidence>
<dbReference type="GO" id="GO:0022857">
    <property type="term" value="F:transmembrane transporter activity"/>
    <property type="evidence" value="ECO:0007669"/>
    <property type="project" value="InterPro"/>
</dbReference>
<dbReference type="Proteomes" id="UP000281391">
    <property type="component" value="Chromosome"/>
</dbReference>
<feature type="region of interest" description="Disordered" evidence="1">
    <location>
        <begin position="60"/>
        <end position="79"/>
    </location>
</feature>
<dbReference type="Pfam" id="PF04632">
    <property type="entry name" value="FUSC"/>
    <property type="match status" value="1"/>
</dbReference>
<dbReference type="KEGG" id="sof:NCTC11214_02278"/>
<accession>A0A3S4ETW2</accession>
<feature type="transmembrane region" description="Helical" evidence="2">
    <location>
        <begin position="12"/>
        <end position="31"/>
    </location>
</feature>
<evidence type="ECO:0000313" key="3">
    <source>
        <dbReference type="EMBL" id="VDZ56953.1"/>
    </source>
</evidence>
<evidence type="ECO:0000256" key="2">
    <source>
        <dbReference type="SAM" id="Phobius"/>
    </source>
</evidence>
<keyword evidence="2" id="KW-0472">Membrane</keyword>
<sequence length="79" mass="8007">MNSPTFIRLRFAFKLSFAIVFALFVGFHLNLETPRWSAMTAAIVAAGPAFAAGGEPFPAPSATAAGCASSAPSSAVSSA</sequence>
<dbReference type="InterPro" id="IPR006726">
    <property type="entry name" value="PHBA_efflux_AaeB/fusaric-R"/>
</dbReference>
<proteinExistence type="predicted"/>
<dbReference type="AlphaFoldDB" id="A0A3S4ETW2"/>
<keyword evidence="2" id="KW-1133">Transmembrane helix</keyword>
<dbReference type="GO" id="GO:0005886">
    <property type="term" value="C:plasma membrane"/>
    <property type="evidence" value="ECO:0007669"/>
    <property type="project" value="InterPro"/>
</dbReference>
<reference evidence="3 4" key="1">
    <citation type="submission" date="2018-12" db="EMBL/GenBank/DDBJ databases">
        <authorList>
            <consortium name="Pathogen Informatics"/>
        </authorList>
    </citation>
    <scope>NUCLEOTIDE SEQUENCE [LARGE SCALE GENOMIC DNA]</scope>
    <source>
        <strain evidence="3 4">NCTC11214</strain>
    </source>
</reference>
<protein>
    <submittedName>
        <fullName evidence="3">p-hydroxybenzoic acid efflux pump subunit AaeB</fullName>
    </submittedName>
</protein>
<organism evidence="3 4">
    <name type="scientific">Serratia odorifera</name>
    <dbReference type="NCBI Taxonomy" id="618"/>
    <lineage>
        <taxon>Bacteria</taxon>
        <taxon>Pseudomonadati</taxon>
        <taxon>Pseudomonadota</taxon>
        <taxon>Gammaproteobacteria</taxon>
        <taxon>Enterobacterales</taxon>
        <taxon>Yersiniaceae</taxon>
        <taxon>Serratia</taxon>
    </lineage>
</organism>